<feature type="compositionally biased region" description="Low complexity" evidence="6">
    <location>
        <begin position="278"/>
        <end position="289"/>
    </location>
</feature>
<feature type="transmembrane region" description="Helical" evidence="7">
    <location>
        <begin position="473"/>
        <end position="494"/>
    </location>
</feature>
<proteinExistence type="inferred from homology"/>
<dbReference type="STRING" id="41427.A0A182IWS2"/>
<accession>A0A182IWS2</accession>
<feature type="compositionally biased region" description="Polar residues" evidence="6">
    <location>
        <begin position="345"/>
        <end position="360"/>
    </location>
</feature>
<comment type="similarity">
    <text evidence="2">Belongs to the GDT1 family.</text>
</comment>
<keyword evidence="4 7" id="KW-1133">Transmembrane helix</keyword>
<dbReference type="PROSITE" id="PS01214">
    <property type="entry name" value="UPF0016"/>
    <property type="match status" value="1"/>
</dbReference>
<comment type="subcellular location">
    <subcellularLocation>
        <location evidence="1">Membrane</location>
        <topology evidence="1">Multi-pass membrane protein</topology>
    </subcellularLocation>
</comment>
<evidence type="ECO:0000256" key="6">
    <source>
        <dbReference type="SAM" id="MobiDB-lite"/>
    </source>
</evidence>
<evidence type="ECO:0000256" key="3">
    <source>
        <dbReference type="ARBA" id="ARBA00022692"/>
    </source>
</evidence>
<dbReference type="PANTHER" id="PTHR12608:SF1">
    <property type="entry name" value="TRANSMEMBRANE PROTEIN 165"/>
    <property type="match status" value="1"/>
</dbReference>
<dbReference type="InterPro" id="IPR001727">
    <property type="entry name" value="GDT1-like"/>
</dbReference>
<feature type="transmembrane region" description="Helical" evidence="7">
    <location>
        <begin position="116"/>
        <end position="140"/>
    </location>
</feature>
<dbReference type="Pfam" id="PF01169">
    <property type="entry name" value="GDT1"/>
    <property type="match status" value="2"/>
</dbReference>
<feature type="region of interest" description="Disordered" evidence="6">
    <location>
        <begin position="278"/>
        <end position="398"/>
    </location>
</feature>
<dbReference type="GO" id="GO:0016020">
    <property type="term" value="C:membrane"/>
    <property type="evidence" value="ECO:0007669"/>
    <property type="project" value="UniProtKB-SubCell"/>
</dbReference>
<dbReference type="EnsemblMetazoa" id="AATE006985-RA">
    <property type="protein sequence ID" value="AATE006985-PA.1"/>
    <property type="gene ID" value="AATE006985"/>
</dbReference>
<feature type="transmembrane region" description="Helical" evidence="7">
    <location>
        <begin position="21"/>
        <end position="43"/>
    </location>
</feature>
<dbReference type="PANTHER" id="PTHR12608">
    <property type="entry name" value="TRANSMEMBRANE PROTEIN HTP-1 RELATED"/>
    <property type="match status" value="1"/>
</dbReference>
<reference evidence="8" key="1">
    <citation type="submission" date="2022-08" db="UniProtKB">
        <authorList>
            <consortium name="EnsemblMetazoa"/>
        </authorList>
    </citation>
    <scope>IDENTIFICATION</scope>
    <source>
        <strain evidence="8">EBRO</strain>
    </source>
</reference>
<organism evidence="8">
    <name type="scientific">Anopheles atroparvus</name>
    <name type="common">European mosquito</name>
    <dbReference type="NCBI Taxonomy" id="41427"/>
    <lineage>
        <taxon>Eukaryota</taxon>
        <taxon>Metazoa</taxon>
        <taxon>Ecdysozoa</taxon>
        <taxon>Arthropoda</taxon>
        <taxon>Hexapoda</taxon>
        <taxon>Insecta</taxon>
        <taxon>Pterygota</taxon>
        <taxon>Neoptera</taxon>
        <taxon>Endopterygota</taxon>
        <taxon>Diptera</taxon>
        <taxon>Nematocera</taxon>
        <taxon>Culicoidea</taxon>
        <taxon>Culicidae</taxon>
        <taxon>Anophelinae</taxon>
        <taxon>Anopheles</taxon>
    </lineage>
</organism>
<feature type="transmembrane region" description="Helical" evidence="7">
    <location>
        <begin position="506"/>
        <end position="526"/>
    </location>
</feature>
<feature type="transmembrane region" description="Helical" evidence="7">
    <location>
        <begin position="435"/>
        <end position="453"/>
    </location>
</feature>
<dbReference type="GO" id="GO:0005384">
    <property type="term" value="F:manganese ion transmembrane transporter activity"/>
    <property type="evidence" value="ECO:0007669"/>
    <property type="project" value="TreeGrafter"/>
</dbReference>
<keyword evidence="3 7" id="KW-0812">Transmembrane</keyword>
<sequence>MSGKSVMNKFVIRNIVQRFVNCTYVCVFYLMLLCMLDTAGIGADKMPQEDISVVTEVDELSPNGSSGAPTEGKGLLSSDIGFVHAFAASFMVIIVSELGDKTFFIAAIMAMRHPRLTVFAGAIAALALMTVLSVVFGMAATIIPRVYTFYISTALFALFGLKMLYDGYRMSATEAAEELEEVQSDLRKRDDELARSISNGRKDTVELYPLGDTEEEAASKQKPKPMLSRTGTATSSLGSAILATSHRRLNNGSIHSLAEQGLHEASAAAAAVAASSSGSGTMRLSSSASQLYGPNGPMEAAARNTGISTGESGETGGSLAKSPIGDSTGDGVGGAALDARDPDRTTTLATSNGGANLGSEQRQRLRMANGIDNNNLHAGMAGTHGGTGGGAATGGTPHTTLEREVSAGGGLMVQDAESGASRRGSTRGRLNNNSAALKLLFRIFMQAFTMTFVAEWGDRSQLTTIILSARENVYGVIAGGVIGHSICTGLAVIGGRMIAQRISVRTVTLIGGVVFLLFALSALLFGPGEEEPVKVPIP</sequence>
<dbReference type="AlphaFoldDB" id="A0A182IWS2"/>
<dbReference type="GO" id="GO:0032468">
    <property type="term" value="P:Golgi calcium ion homeostasis"/>
    <property type="evidence" value="ECO:0007669"/>
    <property type="project" value="TreeGrafter"/>
</dbReference>
<name>A0A182IWS2_ANOAO</name>
<evidence type="ECO:0000256" key="4">
    <source>
        <dbReference type="ARBA" id="ARBA00022989"/>
    </source>
</evidence>
<dbReference type="VEuPathDB" id="VectorBase:AATE006985"/>
<evidence type="ECO:0000256" key="7">
    <source>
        <dbReference type="SAM" id="Phobius"/>
    </source>
</evidence>
<feature type="transmembrane region" description="Helical" evidence="7">
    <location>
        <begin position="146"/>
        <end position="165"/>
    </location>
</feature>
<dbReference type="GO" id="GO:0005794">
    <property type="term" value="C:Golgi apparatus"/>
    <property type="evidence" value="ECO:0007669"/>
    <property type="project" value="TreeGrafter"/>
</dbReference>
<protein>
    <submittedName>
        <fullName evidence="8">Uncharacterized protein</fullName>
    </submittedName>
</protein>
<evidence type="ECO:0000256" key="2">
    <source>
        <dbReference type="ARBA" id="ARBA00009190"/>
    </source>
</evidence>
<keyword evidence="5 7" id="KW-0472">Membrane</keyword>
<feature type="transmembrane region" description="Helical" evidence="7">
    <location>
        <begin position="75"/>
        <end position="95"/>
    </location>
</feature>
<evidence type="ECO:0000256" key="5">
    <source>
        <dbReference type="ARBA" id="ARBA00023136"/>
    </source>
</evidence>
<evidence type="ECO:0000313" key="8">
    <source>
        <dbReference type="EnsemblMetazoa" id="AATE006985-PA.1"/>
    </source>
</evidence>
<dbReference type="GO" id="GO:0032472">
    <property type="term" value="P:Golgi calcium ion transport"/>
    <property type="evidence" value="ECO:0007669"/>
    <property type="project" value="TreeGrafter"/>
</dbReference>
<feature type="region of interest" description="Disordered" evidence="6">
    <location>
        <begin position="209"/>
        <end position="231"/>
    </location>
</feature>
<dbReference type="GO" id="GO:0015085">
    <property type="term" value="F:calcium ion transmembrane transporter activity"/>
    <property type="evidence" value="ECO:0007669"/>
    <property type="project" value="TreeGrafter"/>
</dbReference>
<evidence type="ECO:0000256" key="1">
    <source>
        <dbReference type="ARBA" id="ARBA00004141"/>
    </source>
</evidence>
<dbReference type="InterPro" id="IPR049555">
    <property type="entry name" value="GDT1-like_CS"/>
</dbReference>
<feature type="compositionally biased region" description="Gly residues" evidence="6">
    <location>
        <begin position="382"/>
        <end position="393"/>
    </location>
</feature>